<evidence type="ECO:0000313" key="2">
    <source>
        <dbReference type="EMBL" id="GAE29877.1"/>
    </source>
</evidence>
<protein>
    <recommendedName>
        <fullName evidence="1">Glycerol uptake operon antiterminator regulatory protein</fullName>
    </recommendedName>
</protein>
<dbReference type="EMBL" id="BAUU01000007">
    <property type="protein sequence ID" value="GAE29877.1"/>
    <property type="molecule type" value="Genomic_DNA"/>
</dbReference>
<dbReference type="GO" id="GO:0045893">
    <property type="term" value="P:positive regulation of DNA-templated transcription"/>
    <property type="evidence" value="ECO:0007669"/>
    <property type="project" value="TreeGrafter"/>
</dbReference>
<gene>
    <name evidence="2" type="ORF">JCM9152_1264</name>
</gene>
<dbReference type="Proteomes" id="UP000018895">
    <property type="component" value="Unassembled WGS sequence"/>
</dbReference>
<keyword evidence="1" id="KW-0805">Transcription regulation</keyword>
<evidence type="ECO:0000256" key="1">
    <source>
        <dbReference type="PIRNR" id="PIRNR016897"/>
    </source>
</evidence>
<keyword evidence="1" id="KW-0804">Transcription</keyword>
<dbReference type="GO" id="GO:0001072">
    <property type="term" value="F:transcription antitermination factor activity, RNA binding"/>
    <property type="evidence" value="ECO:0007669"/>
    <property type="project" value="TreeGrafter"/>
</dbReference>
<keyword evidence="1" id="KW-0319">Glycerol metabolism</keyword>
<dbReference type="PANTHER" id="PTHR35787">
    <property type="entry name" value="GLYCEROL UPTAKE OPERON ANTITERMINATOR REGULATORY PROTEIN"/>
    <property type="match status" value="1"/>
</dbReference>
<proteinExistence type="predicted"/>
<dbReference type="AlphaFoldDB" id="W4QD48"/>
<sequence length="184" mass="20995">MFENQKILPAVRNMKDFETFLKSHYDYGVFLELHMSQIKAVFEMAKMKEKKMFLHADLVQGLKNDEYAAEYLCQEVEPYGLISTKASVILKARQKGVKAIQRIFILDSNALKRNIMLIQKAQPDFVEVLPGLIPKVIKEIHVKTARDVFAGGLIDTVDEVEEALNAGAKAVTTSNTSLWRHFHR</sequence>
<evidence type="ECO:0000313" key="3">
    <source>
        <dbReference type="Proteomes" id="UP000018895"/>
    </source>
</evidence>
<dbReference type="Gene3D" id="3.20.20.70">
    <property type="entry name" value="Aldolase class I"/>
    <property type="match status" value="1"/>
</dbReference>
<accession>W4QD48</accession>
<name>W4QD48_9BACI</name>
<dbReference type="GO" id="GO:0003723">
    <property type="term" value="F:RNA binding"/>
    <property type="evidence" value="ECO:0007669"/>
    <property type="project" value="UniProtKB-KW"/>
</dbReference>
<dbReference type="GO" id="GO:0006071">
    <property type="term" value="P:glycerol metabolic process"/>
    <property type="evidence" value="ECO:0007669"/>
    <property type="project" value="UniProtKB-UniRule"/>
</dbReference>
<comment type="function">
    <text evidence="1">Regulates expression of the glpD operon. In the presence of glycerol 3-phosphate (G3P) causes antitermination of transcription of glpD at the inverted repeat of the leader region to enhance its transcription. Binds and stabilizes glpD leader mRNA.</text>
</comment>
<dbReference type="PIRSF" id="PIRSF016897">
    <property type="entry name" value="GlpP"/>
    <property type="match status" value="1"/>
</dbReference>
<keyword evidence="3" id="KW-1185">Reference proteome</keyword>
<organism evidence="2 3">
    <name type="scientific">Halalkalibacter hemicellulosilyticusJCM 9152</name>
    <dbReference type="NCBI Taxonomy" id="1236971"/>
    <lineage>
        <taxon>Bacteria</taxon>
        <taxon>Bacillati</taxon>
        <taxon>Bacillota</taxon>
        <taxon>Bacilli</taxon>
        <taxon>Bacillales</taxon>
        <taxon>Bacillaceae</taxon>
        <taxon>Halalkalibacter</taxon>
    </lineage>
</organism>
<dbReference type="SUPFAM" id="SSF110391">
    <property type="entry name" value="GlpP-like"/>
    <property type="match status" value="1"/>
</dbReference>
<comment type="caution">
    <text evidence="2">The sequence shown here is derived from an EMBL/GenBank/DDBJ whole genome shotgun (WGS) entry which is preliminary data.</text>
</comment>
<dbReference type="PANTHER" id="PTHR35787:SF1">
    <property type="entry name" value="GLYCEROL UPTAKE OPERON ANTITERMINATOR REGULATORY PROTEIN"/>
    <property type="match status" value="1"/>
</dbReference>
<keyword evidence="1" id="KW-0694">RNA-binding</keyword>
<dbReference type="Pfam" id="PF04309">
    <property type="entry name" value="G3P_antiterm"/>
    <property type="match status" value="1"/>
</dbReference>
<reference evidence="2" key="1">
    <citation type="journal article" date="2014" name="Genome Announc.">
        <title>Draft Genome Sequences of Three Alkaliphilic Bacillus Strains, Bacillus wakoensis JCM 9140T, Bacillus akibai JCM 9157T, and Bacillus hemicellulosilyticus JCM 9152T.</title>
        <authorList>
            <person name="Yuki M."/>
            <person name="Oshima K."/>
            <person name="Suda W."/>
            <person name="Oshida Y."/>
            <person name="Kitamura K."/>
            <person name="Iida T."/>
            <person name="Hattori M."/>
            <person name="Ohkuma M."/>
        </authorList>
    </citation>
    <scope>NUCLEOTIDE SEQUENCE [LARGE SCALE GENOMIC DNA]</scope>
    <source>
        <strain evidence="2">JCM 9152</strain>
    </source>
</reference>
<dbReference type="InterPro" id="IPR006699">
    <property type="entry name" value="GlpP"/>
</dbReference>
<dbReference type="InterPro" id="IPR013785">
    <property type="entry name" value="Aldolase_TIM"/>
</dbReference>
<dbReference type="RefSeq" id="WP_035341911.1">
    <property type="nucleotide sequence ID" value="NZ_BAUU01000007.1"/>
</dbReference>